<dbReference type="Gene3D" id="3.80.10.10">
    <property type="entry name" value="Ribonuclease Inhibitor"/>
    <property type="match status" value="1"/>
</dbReference>
<evidence type="ECO:0008006" key="3">
    <source>
        <dbReference type="Google" id="ProtNLM"/>
    </source>
</evidence>
<name>A0A552DL47_MICAE</name>
<proteinExistence type="predicted"/>
<dbReference type="InterPro" id="IPR032675">
    <property type="entry name" value="LRR_dom_sf"/>
</dbReference>
<comment type="caution">
    <text evidence="1">The sequence shown here is derived from an EMBL/GenBank/DDBJ whole genome shotgun (WGS) entry which is preliminary data.</text>
</comment>
<accession>A0A552DL47</accession>
<evidence type="ECO:0000313" key="2">
    <source>
        <dbReference type="Proteomes" id="UP000319313"/>
    </source>
</evidence>
<dbReference type="SUPFAM" id="SSF52075">
    <property type="entry name" value="Outer arm dynein light chain 1"/>
    <property type="match status" value="1"/>
</dbReference>
<evidence type="ECO:0000313" key="1">
    <source>
        <dbReference type="EMBL" id="TRU22920.1"/>
    </source>
</evidence>
<gene>
    <name evidence="1" type="ORF">EWV81_17365</name>
</gene>
<dbReference type="EMBL" id="SFBL01000161">
    <property type="protein sequence ID" value="TRU22920.1"/>
    <property type="molecule type" value="Genomic_DNA"/>
</dbReference>
<organism evidence="1 2">
    <name type="scientific">Microcystis aeruginosa Ma_SC_T_19800800_S464</name>
    <dbReference type="NCBI Taxonomy" id="2486257"/>
    <lineage>
        <taxon>Bacteria</taxon>
        <taxon>Bacillati</taxon>
        <taxon>Cyanobacteriota</taxon>
        <taxon>Cyanophyceae</taxon>
        <taxon>Oscillatoriophycideae</taxon>
        <taxon>Chroococcales</taxon>
        <taxon>Microcystaceae</taxon>
        <taxon>Microcystis</taxon>
    </lineage>
</organism>
<dbReference type="AlphaFoldDB" id="A0A552DL47"/>
<dbReference type="Proteomes" id="UP000319313">
    <property type="component" value="Unassembled WGS sequence"/>
</dbReference>
<protein>
    <recommendedName>
        <fullName evidence="3">Leucine-rich repeat domain-containing protein</fullName>
    </recommendedName>
</protein>
<reference evidence="1 2" key="1">
    <citation type="submission" date="2019-01" db="EMBL/GenBank/DDBJ databases">
        <title>Coherence of Microcystis species and biogeography revealed through population genomics.</title>
        <authorList>
            <person name="Perez-Carrascal O.M."/>
            <person name="Terrat Y."/>
            <person name="Giani A."/>
            <person name="Fortin N."/>
            <person name="Tromas N."/>
            <person name="Shapiro B.J."/>
        </authorList>
    </citation>
    <scope>NUCLEOTIDE SEQUENCE [LARGE SCALE GENOMIC DNA]</scope>
    <source>
        <strain evidence="1">Ma_SC_T_19800800_S464</strain>
    </source>
</reference>
<sequence length="28" mass="3334">MQYLNLNSNQIREIPEALARLTSLWVLF</sequence>